<protein>
    <recommendedName>
        <fullName evidence="4">Secreted protein</fullName>
    </recommendedName>
</protein>
<evidence type="ECO:0000313" key="2">
    <source>
        <dbReference type="EMBL" id="GAT69832.1"/>
    </source>
</evidence>
<name>A0A171DLR0_9ACTN</name>
<reference evidence="3" key="2">
    <citation type="submission" date="2016-04" db="EMBL/GenBank/DDBJ databases">
        <title>Planomonospora sphaerica JCM9374 whole genome shotgun sequence.</title>
        <authorList>
            <person name="Suzuki T."/>
            <person name="Dohra H."/>
            <person name="Kodani S."/>
        </authorList>
    </citation>
    <scope>NUCLEOTIDE SEQUENCE [LARGE SCALE GENOMIC DNA]</scope>
    <source>
        <strain evidence="3">JCM 9374</strain>
    </source>
</reference>
<feature type="chain" id="PRO_5007905830" description="Secreted protein" evidence="1">
    <location>
        <begin position="34"/>
        <end position="247"/>
    </location>
</feature>
<evidence type="ECO:0000313" key="3">
    <source>
        <dbReference type="Proteomes" id="UP000077701"/>
    </source>
</evidence>
<proteinExistence type="predicted"/>
<comment type="caution">
    <text evidence="2">The sequence shown here is derived from an EMBL/GenBank/DDBJ whole genome shotgun (WGS) entry which is preliminary data.</text>
</comment>
<evidence type="ECO:0008006" key="4">
    <source>
        <dbReference type="Google" id="ProtNLM"/>
    </source>
</evidence>
<dbReference type="Proteomes" id="UP000077701">
    <property type="component" value="Unassembled WGS sequence"/>
</dbReference>
<accession>A0A171DLR0</accession>
<organism evidence="2 3">
    <name type="scientific">Planomonospora sphaerica</name>
    <dbReference type="NCBI Taxonomy" id="161355"/>
    <lineage>
        <taxon>Bacteria</taxon>
        <taxon>Bacillati</taxon>
        <taxon>Actinomycetota</taxon>
        <taxon>Actinomycetes</taxon>
        <taxon>Streptosporangiales</taxon>
        <taxon>Streptosporangiaceae</taxon>
        <taxon>Planomonospora</taxon>
    </lineage>
</organism>
<dbReference type="AlphaFoldDB" id="A0A171DLR0"/>
<gene>
    <name evidence="2" type="ORF">PS9374_05512</name>
</gene>
<dbReference type="EMBL" id="BDCX01000015">
    <property type="protein sequence ID" value="GAT69832.1"/>
    <property type="molecule type" value="Genomic_DNA"/>
</dbReference>
<sequence length="247" mass="27327">MDSASCGKAFFRAALAAAAVTAAVLAPTAPADAAAAADFELQVTWKTISLSDRKSCDPTGPPQRGGGRFSPSLSYSYECGGWERVNASMSVEGGSPVTPRVRNLGTWDRRARSWDREESWSSDEFPDHPAFLGTGDDYDLAQRPLCTTDTYKRCLTDYLKDNNTVTVRGAFGARIRFAAHLQTTDRYDDERRHTGTGECKVEDFTTWDQAQVDRYTAGRPREITLLGSYDGRNVCAVRYELVAKRLR</sequence>
<feature type="signal peptide" evidence="1">
    <location>
        <begin position="1"/>
        <end position="33"/>
    </location>
</feature>
<keyword evidence="3" id="KW-1185">Reference proteome</keyword>
<evidence type="ECO:0000256" key="1">
    <source>
        <dbReference type="SAM" id="SignalP"/>
    </source>
</evidence>
<reference evidence="2 3" key="1">
    <citation type="journal article" date="2016" name="Genome Announc.">
        <title>Draft Genome Sequence of Planomonospora sphaerica JCM9374, a Rare Actinomycete.</title>
        <authorList>
            <person name="Dohra H."/>
            <person name="Suzuki T."/>
            <person name="Inoue Y."/>
            <person name="Kodani S."/>
        </authorList>
    </citation>
    <scope>NUCLEOTIDE SEQUENCE [LARGE SCALE GENOMIC DNA]</scope>
    <source>
        <strain evidence="2 3">JCM 9374</strain>
    </source>
</reference>
<keyword evidence="1" id="KW-0732">Signal</keyword>
<dbReference type="RefSeq" id="WP_153054525.1">
    <property type="nucleotide sequence ID" value="NZ_BDCX01000015.1"/>
</dbReference>